<dbReference type="PROSITE" id="PS00107">
    <property type="entry name" value="PROTEIN_KINASE_ATP"/>
    <property type="match status" value="1"/>
</dbReference>
<keyword evidence="7" id="KW-0472">Membrane</keyword>
<keyword evidence="7" id="KW-0812">Transmembrane</keyword>
<dbReference type="PANTHER" id="PTHR34590">
    <property type="entry name" value="OS03G0124300 PROTEIN-RELATED"/>
    <property type="match status" value="1"/>
</dbReference>
<name>A0A6A1VGY6_9ROSI</name>
<feature type="binding site" evidence="6">
    <location>
        <position position="339"/>
    </location>
    <ligand>
        <name>ATP</name>
        <dbReference type="ChEBI" id="CHEBI:30616"/>
    </ligand>
</feature>
<comment type="caution">
    <text evidence="10">The sequence shown here is derived from an EMBL/GenBank/DDBJ whole genome shotgun (WGS) entry which is preliminary data.</text>
</comment>
<accession>A0A6A1VGY6</accession>
<keyword evidence="1" id="KW-0723">Serine/threonine-protein kinase</keyword>
<proteinExistence type="predicted"/>
<dbReference type="FunFam" id="3.30.200.20:FF:000039">
    <property type="entry name" value="receptor-like protein kinase FERONIA"/>
    <property type="match status" value="1"/>
</dbReference>
<keyword evidence="5 6" id="KW-0067">ATP-binding</keyword>
<evidence type="ECO:0000256" key="8">
    <source>
        <dbReference type="SAM" id="SignalP"/>
    </source>
</evidence>
<dbReference type="InterPro" id="IPR001245">
    <property type="entry name" value="Ser-Thr/Tyr_kinase_cat_dom"/>
</dbReference>
<dbReference type="InterPro" id="IPR045272">
    <property type="entry name" value="ANXUR1/2-like"/>
</dbReference>
<protein>
    <submittedName>
        <fullName evidence="10">Receptor-like protein kinase FERONIA</fullName>
    </submittedName>
</protein>
<keyword evidence="11" id="KW-1185">Reference proteome</keyword>
<keyword evidence="2" id="KW-0808">Transferase</keyword>
<dbReference type="GO" id="GO:0004714">
    <property type="term" value="F:transmembrane receptor protein tyrosine kinase activity"/>
    <property type="evidence" value="ECO:0007669"/>
    <property type="project" value="InterPro"/>
</dbReference>
<dbReference type="SUPFAM" id="SSF56112">
    <property type="entry name" value="Protein kinase-like (PK-like)"/>
    <property type="match status" value="1"/>
</dbReference>
<keyword evidence="7" id="KW-1133">Transmembrane helix</keyword>
<keyword evidence="8" id="KW-0732">Signal</keyword>
<dbReference type="InterPro" id="IPR017441">
    <property type="entry name" value="Protein_kinase_ATP_BS"/>
</dbReference>
<dbReference type="Pfam" id="PF07714">
    <property type="entry name" value="PK_Tyr_Ser-Thr"/>
    <property type="match status" value="1"/>
</dbReference>
<evidence type="ECO:0000256" key="1">
    <source>
        <dbReference type="ARBA" id="ARBA00022527"/>
    </source>
</evidence>
<evidence type="ECO:0000256" key="6">
    <source>
        <dbReference type="PROSITE-ProRule" id="PRU10141"/>
    </source>
</evidence>
<sequence>MNTIALYLSFLILLRIHAAAETLPPYTATDYFLLDCGSSSDSTSIDGRYWEGDSHSKFSPPDIQTTTIASTASVQNSIVTQVPYMTARIFHDKFSYSFPVSGGLKFLRLHFYPATYSGIHKSKYLYTVTANNITLLSDKDIFGSQKDTYRLWVLLSGAGGEDLRSANLNRKQLGKKLRKGTKHGSKNERLGILEGDGSLARLYQEAVVVSTGLEPDNKLTERKNSLSKDNRKTTIAVIGGAIAGIALLSILGFLALRRRKRARVSAGGDSYSRPFHFTQTKSTKTQGSYLPSNLCRQFVFAEIKAATKNFDDVLIIGVGGFGNVYKGYIDRGTTAVAIKRLKSGSQQGAQEFITEIATLSQLKAPQPCVVDWLL</sequence>
<dbReference type="Gene3D" id="3.30.200.20">
    <property type="entry name" value="Phosphorylase Kinase, domain 1"/>
    <property type="match status" value="1"/>
</dbReference>
<evidence type="ECO:0000259" key="9">
    <source>
        <dbReference type="PROSITE" id="PS50011"/>
    </source>
</evidence>
<dbReference type="AlphaFoldDB" id="A0A6A1VGY6"/>
<feature type="chain" id="PRO_5025481874" evidence="8">
    <location>
        <begin position="21"/>
        <end position="374"/>
    </location>
</feature>
<reference evidence="10 11" key="1">
    <citation type="journal article" date="2019" name="Plant Biotechnol. J.">
        <title>The red bayberry genome and genetic basis of sex determination.</title>
        <authorList>
            <person name="Jia H.M."/>
            <person name="Jia H.J."/>
            <person name="Cai Q.L."/>
            <person name="Wang Y."/>
            <person name="Zhao H.B."/>
            <person name="Yang W.F."/>
            <person name="Wang G.Y."/>
            <person name="Li Y.H."/>
            <person name="Zhan D.L."/>
            <person name="Shen Y.T."/>
            <person name="Niu Q.F."/>
            <person name="Chang L."/>
            <person name="Qiu J."/>
            <person name="Zhao L."/>
            <person name="Xie H.B."/>
            <person name="Fu W.Y."/>
            <person name="Jin J."/>
            <person name="Li X.W."/>
            <person name="Jiao Y."/>
            <person name="Zhou C.C."/>
            <person name="Tu T."/>
            <person name="Chai C.Y."/>
            <person name="Gao J.L."/>
            <person name="Fan L.J."/>
            <person name="van de Weg E."/>
            <person name="Wang J.Y."/>
            <person name="Gao Z.S."/>
        </authorList>
    </citation>
    <scope>NUCLEOTIDE SEQUENCE [LARGE SCALE GENOMIC DNA]</scope>
    <source>
        <tissue evidence="10">Leaves</tissue>
    </source>
</reference>
<dbReference type="Proteomes" id="UP000516437">
    <property type="component" value="Chromosome 6"/>
</dbReference>
<evidence type="ECO:0000313" key="10">
    <source>
        <dbReference type="EMBL" id="KAB1211456.1"/>
    </source>
</evidence>
<dbReference type="PROSITE" id="PS50011">
    <property type="entry name" value="PROTEIN_KINASE_DOM"/>
    <property type="match status" value="1"/>
</dbReference>
<evidence type="ECO:0000256" key="5">
    <source>
        <dbReference type="ARBA" id="ARBA00022840"/>
    </source>
</evidence>
<evidence type="ECO:0000256" key="2">
    <source>
        <dbReference type="ARBA" id="ARBA00022679"/>
    </source>
</evidence>
<dbReference type="OrthoDB" id="1720310at2759"/>
<dbReference type="InterPro" id="IPR000719">
    <property type="entry name" value="Prot_kinase_dom"/>
</dbReference>
<dbReference type="PANTHER" id="PTHR34590:SF5">
    <property type="entry name" value="OS04G0586500 PROTEIN"/>
    <property type="match status" value="1"/>
</dbReference>
<keyword evidence="4 10" id="KW-0418">Kinase</keyword>
<dbReference type="GO" id="GO:0004674">
    <property type="term" value="F:protein serine/threonine kinase activity"/>
    <property type="evidence" value="ECO:0007669"/>
    <property type="project" value="UniProtKB-KW"/>
</dbReference>
<dbReference type="EMBL" id="RXIC02000024">
    <property type="protein sequence ID" value="KAB1211456.1"/>
    <property type="molecule type" value="Genomic_DNA"/>
</dbReference>
<dbReference type="Gene3D" id="2.60.120.430">
    <property type="entry name" value="Galactose-binding lectin"/>
    <property type="match status" value="1"/>
</dbReference>
<dbReference type="FunFam" id="2.60.120.430:FF:000003">
    <property type="entry name" value="FERONIA receptor-like kinase"/>
    <property type="match status" value="1"/>
</dbReference>
<organism evidence="10 11">
    <name type="scientific">Morella rubra</name>
    <name type="common">Chinese bayberry</name>
    <dbReference type="NCBI Taxonomy" id="262757"/>
    <lineage>
        <taxon>Eukaryota</taxon>
        <taxon>Viridiplantae</taxon>
        <taxon>Streptophyta</taxon>
        <taxon>Embryophyta</taxon>
        <taxon>Tracheophyta</taxon>
        <taxon>Spermatophyta</taxon>
        <taxon>Magnoliopsida</taxon>
        <taxon>eudicotyledons</taxon>
        <taxon>Gunneridae</taxon>
        <taxon>Pentapetalae</taxon>
        <taxon>rosids</taxon>
        <taxon>fabids</taxon>
        <taxon>Fagales</taxon>
        <taxon>Myricaceae</taxon>
        <taxon>Morella</taxon>
    </lineage>
</organism>
<gene>
    <name evidence="10" type="ORF">CJ030_MR6G021354</name>
</gene>
<keyword evidence="3 6" id="KW-0547">Nucleotide-binding</keyword>
<dbReference type="InterPro" id="IPR011009">
    <property type="entry name" value="Kinase-like_dom_sf"/>
</dbReference>
<evidence type="ECO:0000256" key="4">
    <source>
        <dbReference type="ARBA" id="ARBA00022777"/>
    </source>
</evidence>
<dbReference type="GO" id="GO:0005524">
    <property type="term" value="F:ATP binding"/>
    <property type="evidence" value="ECO:0007669"/>
    <property type="project" value="UniProtKB-UniRule"/>
</dbReference>
<feature type="transmembrane region" description="Helical" evidence="7">
    <location>
        <begin position="235"/>
        <end position="256"/>
    </location>
</feature>
<feature type="domain" description="Protein kinase" evidence="9">
    <location>
        <begin position="310"/>
        <end position="374"/>
    </location>
</feature>
<keyword evidence="10" id="KW-0675">Receptor</keyword>
<evidence type="ECO:0000256" key="7">
    <source>
        <dbReference type="SAM" id="Phobius"/>
    </source>
</evidence>
<evidence type="ECO:0000313" key="11">
    <source>
        <dbReference type="Proteomes" id="UP000516437"/>
    </source>
</evidence>
<feature type="signal peptide" evidence="8">
    <location>
        <begin position="1"/>
        <end position="20"/>
    </location>
</feature>
<evidence type="ECO:0000256" key="3">
    <source>
        <dbReference type="ARBA" id="ARBA00022741"/>
    </source>
</evidence>